<dbReference type="Proteomes" id="UP000236286">
    <property type="component" value="Unassembled WGS sequence"/>
</dbReference>
<feature type="domain" description="Thioredoxin" evidence="5">
    <location>
        <begin position="37"/>
        <end position="197"/>
    </location>
</feature>
<dbReference type="InterPro" id="IPR013766">
    <property type="entry name" value="Thioredoxin_domain"/>
</dbReference>
<feature type="binding site" evidence="3">
    <location>
        <position position="79"/>
    </location>
    <ligand>
        <name>Cu cation</name>
        <dbReference type="ChEBI" id="CHEBI:23378"/>
    </ligand>
</feature>
<organism evidence="6 7">
    <name type="scientific">Methylocella silvestris</name>
    <dbReference type="NCBI Taxonomy" id="199596"/>
    <lineage>
        <taxon>Bacteria</taxon>
        <taxon>Pseudomonadati</taxon>
        <taxon>Pseudomonadota</taxon>
        <taxon>Alphaproteobacteria</taxon>
        <taxon>Hyphomicrobiales</taxon>
        <taxon>Beijerinckiaceae</taxon>
        <taxon>Methylocella</taxon>
    </lineage>
</organism>
<evidence type="ECO:0000256" key="4">
    <source>
        <dbReference type="PIRSR" id="PIRSR603782-2"/>
    </source>
</evidence>
<dbReference type="AlphaFoldDB" id="A0A2J7TFD5"/>
<dbReference type="InterPro" id="IPR003782">
    <property type="entry name" value="SCO1/SenC"/>
</dbReference>
<dbReference type="OrthoDB" id="9790194at2"/>
<evidence type="ECO:0000256" key="1">
    <source>
        <dbReference type="ARBA" id="ARBA00010996"/>
    </source>
</evidence>
<dbReference type="PANTHER" id="PTHR12151:SF25">
    <property type="entry name" value="LINALOOL DEHYDRATASE_ISOMERASE DOMAIN-CONTAINING PROTEIN"/>
    <property type="match status" value="1"/>
</dbReference>
<evidence type="ECO:0000256" key="3">
    <source>
        <dbReference type="PIRSR" id="PIRSR603782-1"/>
    </source>
</evidence>
<dbReference type="CDD" id="cd02968">
    <property type="entry name" value="SCO"/>
    <property type="match status" value="1"/>
</dbReference>
<dbReference type="SUPFAM" id="SSF52833">
    <property type="entry name" value="Thioredoxin-like"/>
    <property type="match status" value="1"/>
</dbReference>
<feature type="disulfide bond" description="Redox-active" evidence="4">
    <location>
        <begin position="75"/>
        <end position="79"/>
    </location>
</feature>
<evidence type="ECO:0000256" key="2">
    <source>
        <dbReference type="ARBA" id="ARBA00023008"/>
    </source>
</evidence>
<dbReference type="GO" id="GO:0046872">
    <property type="term" value="F:metal ion binding"/>
    <property type="evidence" value="ECO:0007669"/>
    <property type="project" value="UniProtKB-KW"/>
</dbReference>
<protein>
    <submittedName>
        <fullName evidence="6">SCO family protein</fullName>
    </submittedName>
</protein>
<name>A0A2J7TFD5_METSI</name>
<gene>
    <name evidence="6" type="ORF">CR492_13280</name>
</gene>
<proteinExistence type="inferred from homology"/>
<dbReference type="PROSITE" id="PS51352">
    <property type="entry name" value="THIOREDOXIN_2"/>
    <property type="match status" value="1"/>
</dbReference>
<evidence type="ECO:0000259" key="5">
    <source>
        <dbReference type="PROSITE" id="PS51352"/>
    </source>
</evidence>
<reference evidence="6 7" key="1">
    <citation type="submission" date="2017-10" db="EMBL/GenBank/DDBJ databases">
        <title>Genome announcement of Methylocella silvestris TVC from permafrost.</title>
        <authorList>
            <person name="Wang J."/>
            <person name="Geng K."/>
            <person name="Ul-Haque F."/>
            <person name="Crombie A.T."/>
            <person name="Street L.E."/>
            <person name="Wookey P.A."/>
            <person name="Murrell J.C."/>
            <person name="Pratscher J."/>
        </authorList>
    </citation>
    <scope>NUCLEOTIDE SEQUENCE [LARGE SCALE GENOMIC DNA]</scope>
    <source>
        <strain evidence="6 7">TVC</strain>
    </source>
</reference>
<dbReference type="RefSeq" id="WP_102844226.1">
    <property type="nucleotide sequence ID" value="NZ_PDZR01000015.1"/>
</dbReference>
<keyword evidence="3" id="KW-0479">Metal-binding</keyword>
<dbReference type="Pfam" id="PF02630">
    <property type="entry name" value="SCO1-SenC"/>
    <property type="match status" value="1"/>
</dbReference>
<comment type="caution">
    <text evidence="6">The sequence shown here is derived from an EMBL/GenBank/DDBJ whole genome shotgun (WGS) entry which is preliminary data.</text>
</comment>
<sequence>MTKTSRQFLVIVAALGLGLALFGAFALRELSDRAEGQGVARIGGPFELVAQTGEPFTDASLKGRPHIVFFGYTHCPDFCPTTLTQISSVFGELGADAKIGALFVSIDPQRDTPQAMKDYLESFDPRIIGVTGSDAQIRAIAKAYKVYFRKQDGEGGAYTMDHTGVVYLMDADGRFVNALNLERPAAQVADELRRYIQ</sequence>
<keyword evidence="4" id="KW-1015">Disulfide bond</keyword>
<dbReference type="FunFam" id="3.40.30.10:FF:000013">
    <property type="entry name" value="Blast:Protein SCO1 homolog, mitochondrial"/>
    <property type="match status" value="1"/>
</dbReference>
<comment type="similarity">
    <text evidence="1">Belongs to the SCO1/2 family.</text>
</comment>
<keyword evidence="2 3" id="KW-0186">Copper</keyword>
<feature type="binding site" evidence="3">
    <location>
        <position position="75"/>
    </location>
    <ligand>
        <name>Cu cation</name>
        <dbReference type="ChEBI" id="CHEBI:23378"/>
    </ligand>
</feature>
<dbReference type="EMBL" id="PDZR01000015">
    <property type="protein sequence ID" value="PNG25487.1"/>
    <property type="molecule type" value="Genomic_DNA"/>
</dbReference>
<evidence type="ECO:0000313" key="7">
    <source>
        <dbReference type="Proteomes" id="UP000236286"/>
    </source>
</evidence>
<evidence type="ECO:0000313" key="6">
    <source>
        <dbReference type="EMBL" id="PNG25487.1"/>
    </source>
</evidence>
<dbReference type="PANTHER" id="PTHR12151">
    <property type="entry name" value="ELECTRON TRANSPORT PROTIN SCO1/SENC FAMILY MEMBER"/>
    <property type="match status" value="1"/>
</dbReference>
<dbReference type="Gene3D" id="3.40.30.10">
    <property type="entry name" value="Glutaredoxin"/>
    <property type="match status" value="1"/>
</dbReference>
<accession>A0A2J7TFD5</accession>
<feature type="binding site" evidence="3">
    <location>
        <position position="162"/>
    </location>
    <ligand>
        <name>Cu cation</name>
        <dbReference type="ChEBI" id="CHEBI:23378"/>
    </ligand>
</feature>
<dbReference type="InterPro" id="IPR036249">
    <property type="entry name" value="Thioredoxin-like_sf"/>
</dbReference>